<dbReference type="RefSeq" id="WP_111348166.1">
    <property type="nucleotide sequence ID" value="NZ_QLII01000001.1"/>
</dbReference>
<name>A0A327NS45_9BACT</name>
<evidence type="ECO:0000313" key="1">
    <source>
        <dbReference type="EMBL" id="RAI77473.1"/>
    </source>
</evidence>
<dbReference type="OrthoDB" id="799368at2"/>
<organism evidence="1 2">
    <name type="scientific">Spirosoma telluris</name>
    <dbReference type="NCBI Taxonomy" id="2183553"/>
    <lineage>
        <taxon>Bacteria</taxon>
        <taxon>Pseudomonadati</taxon>
        <taxon>Bacteroidota</taxon>
        <taxon>Cytophagia</taxon>
        <taxon>Cytophagales</taxon>
        <taxon>Cytophagaceae</taxon>
        <taxon>Spirosoma</taxon>
    </lineage>
</organism>
<dbReference type="Proteomes" id="UP000249016">
    <property type="component" value="Unassembled WGS sequence"/>
</dbReference>
<dbReference type="EMBL" id="QLII01000001">
    <property type="protein sequence ID" value="RAI77473.1"/>
    <property type="molecule type" value="Genomic_DNA"/>
</dbReference>
<protein>
    <submittedName>
        <fullName evidence="1">Uncharacterized protein</fullName>
    </submittedName>
</protein>
<proteinExistence type="predicted"/>
<reference evidence="1 2" key="1">
    <citation type="submission" date="2018-06" db="EMBL/GenBank/DDBJ databases">
        <title>Spirosoma sp. HMF3257 Genome sequencing and assembly.</title>
        <authorList>
            <person name="Kang H."/>
            <person name="Cha I."/>
            <person name="Kim H."/>
            <person name="Kang J."/>
            <person name="Joh K."/>
        </authorList>
    </citation>
    <scope>NUCLEOTIDE SEQUENCE [LARGE SCALE GENOMIC DNA]</scope>
    <source>
        <strain evidence="1 2">HMF3257</strain>
    </source>
</reference>
<dbReference type="AlphaFoldDB" id="A0A327NS45"/>
<accession>A0A327NS45</accession>
<keyword evidence="2" id="KW-1185">Reference proteome</keyword>
<sequence length="71" mass="8225">MENTLLIEVTNQKAIRLLYELEELNLIKVLTKNIAPSKPKLSDKYKGVFSKEDAQSFNDHAQSMRSEWDTI</sequence>
<evidence type="ECO:0000313" key="2">
    <source>
        <dbReference type="Proteomes" id="UP000249016"/>
    </source>
</evidence>
<gene>
    <name evidence="1" type="ORF">HMF3257_30800</name>
</gene>
<comment type="caution">
    <text evidence="1">The sequence shown here is derived from an EMBL/GenBank/DDBJ whole genome shotgun (WGS) entry which is preliminary data.</text>
</comment>